<evidence type="ECO:0000259" key="4">
    <source>
        <dbReference type="SMART" id="SM00829"/>
    </source>
</evidence>
<dbReference type="PANTHER" id="PTHR43401:SF2">
    <property type="entry name" value="L-THREONINE 3-DEHYDROGENASE"/>
    <property type="match status" value="1"/>
</dbReference>
<dbReference type="GO" id="GO:0008270">
    <property type="term" value="F:zinc ion binding"/>
    <property type="evidence" value="ECO:0007669"/>
    <property type="project" value="InterPro"/>
</dbReference>
<dbReference type="EMBL" id="LAZR01014518">
    <property type="protein sequence ID" value="KKM17145.1"/>
    <property type="molecule type" value="Genomic_DNA"/>
</dbReference>
<dbReference type="Gene3D" id="3.90.180.10">
    <property type="entry name" value="Medium-chain alcohol dehydrogenases, catalytic domain"/>
    <property type="match status" value="1"/>
</dbReference>
<dbReference type="InterPro" id="IPR011032">
    <property type="entry name" value="GroES-like_sf"/>
</dbReference>
<evidence type="ECO:0000256" key="1">
    <source>
        <dbReference type="ARBA" id="ARBA00022723"/>
    </source>
</evidence>
<dbReference type="InterPro" id="IPR036291">
    <property type="entry name" value="NAD(P)-bd_dom_sf"/>
</dbReference>
<dbReference type="SUPFAM" id="SSF50129">
    <property type="entry name" value="GroES-like"/>
    <property type="match status" value="1"/>
</dbReference>
<dbReference type="GO" id="GO:0016491">
    <property type="term" value="F:oxidoreductase activity"/>
    <property type="evidence" value="ECO:0007669"/>
    <property type="project" value="UniProtKB-KW"/>
</dbReference>
<dbReference type="InterPro" id="IPR013149">
    <property type="entry name" value="ADH-like_C"/>
</dbReference>
<sequence>MNQTAKAAVMKSANTDLKIETYPLPRVEKECILVKITCCTICGSDVHSWTGRRSAPVPIILGHEIVGTIVELGDGVTHDSGDRPLAIGDRITWTIMDNCGKCYFCREKGLMMKCRHLKKYGHDSCAEPPHFIGGFAEYCYITPGTCVIKVPDTLTDEEVAPANCALATVVAGWEAIGIEPFENVLIQGAGALGFYAAALAKYYGSRRIIVTDILEHRLEFIKRFGATDILNTRNMKDHEIVKAIQSLTDGFGVDCTMEVAGIPSLIPLGLKCLRIGGRFVEIGNSFPNANFSYDACDIVWRRLTIKGVHNYDAKHLQMGVNFLEETQNQFPFNEIVTHRVNLH</sequence>
<organism evidence="5">
    <name type="scientific">marine sediment metagenome</name>
    <dbReference type="NCBI Taxonomy" id="412755"/>
    <lineage>
        <taxon>unclassified sequences</taxon>
        <taxon>metagenomes</taxon>
        <taxon>ecological metagenomes</taxon>
    </lineage>
</organism>
<dbReference type="CDD" id="cd08231">
    <property type="entry name" value="MDR_TM0436_like"/>
    <property type="match status" value="1"/>
</dbReference>
<dbReference type="PROSITE" id="PS00059">
    <property type="entry name" value="ADH_ZINC"/>
    <property type="match status" value="1"/>
</dbReference>
<evidence type="ECO:0000256" key="3">
    <source>
        <dbReference type="ARBA" id="ARBA00023002"/>
    </source>
</evidence>
<keyword evidence="1" id="KW-0479">Metal-binding</keyword>
<comment type="caution">
    <text evidence="5">The sequence shown here is derived from an EMBL/GenBank/DDBJ whole genome shotgun (WGS) entry which is preliminary data.</text>
</comment>
<dbReference type="Gene3D" id="3.40.50.720">
    <property type="entry name" value="NAD(P)-binding Rossmann-like Domain"/>
    <property type="match status" value="1"/>
</dbReference>
<proteinExistence type="predicted"/>
<keyword evidence="3" id="KW-0560">Oxidoreductase</keyword>
<dbReference type="InterPro" id="IPR050129">
    <property type="entry name" value="Zn_alcohol_dh"/>
</dbReference>
<dbReference type="InterPro" id="IPR002328">
    <property type="entry name" value="ADH_Zn_CS"/>
</dbReference>
<feature type="non-terminal residue" evidence="5">
    <location>
        <position position="343"/>
    </location>
</feature>
<evidence type="ECO:0000313" key="5">
    <source>
        <dbReference type="EMBL" id="KKM17145.1"/>
    </source>
</evidence>
<dbReference type="SUPFAM" id="SSF51735">
    <property type="entry name" value="NAD(P)-binding Rossmann-fold domains"/>
    <property type="match status" value="1"/>
</dbReference>
<dbReference type="InterPro" id="IPR020843">
    <property type="entry name" value="ER"/>
</dbReference>
<dbReference type="AlphaFoldDB" id="A0A0F9KP90"/>
<protein>
    <recommendedName>
        <fullName evidence="4">Enoyl reductase (ER) domain-containing protein</fullName>
    </recommendedName>
</protein>
<accession>A0A0F9KP90</accession>
<evidence type="ECO:0000256" key="2">
    <source>
        <dbReference type="ARBA" id="ARBA00022833"/>
    </source>
</evidence>
<dbReference type="PANTHER" id="PTHR43401">
    <property type="entry name" value="L-THREONINE 3-DEHYDROGENASE"/>
    <property type="match status" value="1"/>
</dbReference>
<name>A0A0F9KP90_9ZZZZ</name>
<reference evidence="5" key="1">
    <citation type="journal article" date="2015" name="Nature">
        <title>Complex archaea that bridge the gap between prokaryotes and eukaryotes.</title>
        <authorList>
            <person name="Spang A."/>
            <person name="Saw J.H."/>
            <person name="Jorgensen S.L."/>
            <person name="Zaremba-Niedzwiedzka K."/>
            <person name="Martijn J."/>
            <person name="Lind A.E."/>
            <person name="van Eijk R."/>
            <person name="Schleper C."/>
            <person name="Guy L."/>
            <person name="Ettema T.J."/>
        </authorList>
    </citation>
    <scope>NUCLEOTIDE SEQUENCE</scope>
</reference>
<gene>
    <name evidence="5" type="ORF">LCGC14_1678680</name>
</gene>
<dbReference type="Pfam" id="PF08240">
    <property type="entry name" value="ADH_N"/>
    <property type="match status" value="1"/>
</dbReference>
<dbReference type="InterPro" id="IPR013154">
    <property type="entry name" value="ADH-like_N"/>
</dbReference>
<dbReference type="SMART" id="SM00829">
    <property type="entry name" value="PKS_ER"/>
    <property type="match status" value="1"/>
</dbReference>
<keyword evidence="2" id="KW-0862">Zinc</keyword>
<dbReference type="Pfam" id="PF00107">
    <property type="entry name" value="ADH_zinc_N"/>
    <property type="match status" value="1"/>
</dbReference>
<feature type="domain" description="Enoyl reductase (ER)" evidence="4">
    <location>
        <begin position="12"/>
        <end position="323"/>
    </location>
</feature>